<dbReference type="PANTHER" id="PTHR10889:SF1">
    <property type="entry name" value="DEOXYRIBOSE-PHOSPHATE ALDOLASE"/>
    <property type="match status" value="1"/>
</dbReference>
<dbReference type="PANTHER" id="PTHR10889">
    <property type="entry name" value="DEOXYRIBOSE-PHOSPHATE ALDOLASE"/>
    <property type="match status" value="1"/>
</dbReference>
<dbReference type="InterPro" id="IPR011343">
    <property type="entry name" value="DeoC"/>
</dbReference>
<dbReference type="InterPro" id="IPR002915">
    <property type="entry name" value="DeoC/FbaB/LacD_aldolase"/>
</dbReference>
<dbReference type="CDD" id="cd00959">
    <property type="entry name" value="DeoC"/>
    <property type="match status" value="1"/>
</dbReference>
<dbReference type="NCBIfam" id="TIGR00126">
    <property type="entry name" value="deoC"/>
    <property type="match status" value="1"/>
</dbReference>
<dbReference type="GO" id="GO:0016052">
    <property type="term" value="P:carbohydrate catabolic process"/>
    <property type="evidence" value="ECO:0007669"/>
    <property type="project" value="TreeGrafter"/>
</dbReference>
<dbReference type="SUPFAM" id="SSF51569">
    <property type="entry name" value="Aldolase"/>
    <property type="match status" value="1"/>
</dbReference>
<organism evidence="4 5">
    <name type="scientific">Floccifex porci</name>
    <dbReference type="NCBI Taxonomy" id="2606629"/>
    <lineage>
        <taxon>Bacteria</taxon>
        <taxon>Bacillati</taxon>
        <taxon>Bacillota</taxon>
        <taxon>Erysipelotrichia</taxon>
        <taxon>Erysipelotrichales</taxon>
        <taxon>Erysipelotrichaceae</taxon>
        <taxon>Floccifex</taxon>
    </lineage>
</organism>
<dbReference type="GO" id="GO:0005737">
    <property type="term" value="C:cytoplasm"/>
    <property type="evidence" value="ECO:0007669"/>
    <property type="project" value="InterPro"/>
</dbReference>
<dbReference type="Proteomes" id="UP000470082">
    <property type="component" value="Unassembled WGS sequence"/>
</dbReference>
<dbReference type="EC" id="4.1.2.4" evidence="3"/>
<evidence type="ECO:0000313" key="4">
    <source>
        <dbReference type="EMBL" id="MSS01519.1"/>
    </source>
</evidence>
<dbReference type="SMART" id="SM01133">
    <property type="entry name" value="DeoC"/>
    <property type="match status" value="1"/>
</dbReference>
<dbReference type="InterPro" id="IPR013785">
    <property type="entry name" value="Aldolase_TIM"/>
</dbReference>
<dbReference type="PIRSF" id="PIRSF001357">
    <property type="entry name" value="DeoC"/>
    <property type="match status" value="1"/>
</dbReference>
<protein>
    <recommendedName>
        <fullName evidence="3">Deoxyribose-phosphate aldolase</fullName>
        <ecNumber evidence="3">4.1.2.4</ecNumber>
    </recommendedName>
</protein>
<gene>
    <name evidence="4" type="primary">deoC</name>
    <name evidence="4" type="ORF">FYJ50_05310</name>
</gene>
<dbReference type="GO" id="GO:0004139">
    <property type="term" value="F:deoxyribose-phosphate aldolase activity"/>
    <property type="evidence" value="ECO:0007669"/>
    <property type="project" value="UniProtKB-UniRule"/>
</dbReference>
<dbReference type="RefSeq" id="WP_154460055.1">
    <property type="nucleotide sequence ID" value="NZ_VUMM01000008.1"/>
</dbReference>
<dbReference type="Gene3D" id="3.20.20.70">
    <property type="entry name" value="Aldolase class I"/>
    <property type="match status" value="1"/>
</dbReference>
<evidence type="ECO:0000256" key="2">
    <source>
        <dbReference type="ARBA" id="ARBA00023270"/>
    </source>
</evidence>
<keyword evidence="5" id="KW-1185">Reference proteome</keyword>
<accession>A0A7X2T3F1</accession>
<dbReference type="AlphaFoldDB" id="A0A7X2T3F1"/>
<name>A0A7X2T3F1_9FIRM</name>
<dbReference type="EMBL" id="VUMM01000008">
    <property type="protein sequence ID" value="MSS01519.1"/>
    <property type="molecule type" value="Genomic_DNA"/>
</dbReference>
<dbReference type="GO" id="GO:0009264">
    <property type="term" value="P:deoxyribonucleotide catabolic process"/>
    <property type="evidence" value="ECO:0007669"/>
    <property type="project" value="UniProtKB-UniRule"/>
</dbReference>
<evidence type="ECO:0000256" key="1">
    <source>
        <dbReference type="ARBA" id="ARBA00022490"/>
    </source>
</evidence>
<reference evidence="4 5" key="1">
    <citation type="submission" date="2019-08" db="EMBL/GenBank/DDBJ databases">
        <title>In-depth cultivation of the pig gut microbiome towards novel bacterial diversity and tailored functional studies.</title>
        <authorList>
            <person name="Wylensek D."/>
            <person name="Hitch T.C.A."/>
            <person name="Clavel T."/>
        </authorList>
    </citation>
    <scope>NUCLEOTIDE SEQUENCE [LARGE SCALE GENOMIC DNA]</scope>
    <source>
        <strain evidence="4 5">LKV-178-WT-2G</strain>
    </source>
</reference>
<proteinExistence type="predicted"/>
<keyword evidence="4" id="KW-0456">Lyase</keyword>
<sequence>MKPEKKAREMSLEEWASYIDYSVLKPEFTPDEIVYYCKKGVELKVAQVCISPGYMKLCEPIVRGTNTKLGPTCDFPFGNSSTESKVRQAKLALQSDCVGELDMVANFGLIRAGLYDEVSRDIEAVANVCHEKGIECKVIIETGALNEEQIRKACHAVVKGKADWIKTSTGFLTGHDDHGATCQIIQMMMEEVGNQIKIKGSGHIRTQDHFLDLIDMGIDRMGIGYKSVPVVLGLE</sequence>
<evidence type="ECO:0000313" key="5">
    <source>
        <dbReference type="Proteomes" id="UP000470082"/>
    </source>
</evidence>
<keyword evidence="2" id="KW-0704">Schiff base</keyword>
<evidence type="ECO:0000256" key="3">
    <source>
        <dbReference type="NCBIfam" id="TIGR00126"/>
    </source>
</evidence>
<keyword evidence="1" id="KW-0963">Cytoplasm</keyword>
<comment type="caution">
    <text evidence="4">The sequence shown here is derived from an EMBL/GenBank/DDBJ whole genome shotgun (WGS) entry which is preliminary data.</text>
</comment>